<dbReference type="InterPro" id="IPR038538">
    <property type="entry name" value="MTERF_sf"/>
</dbReference>
<dbReference type="SMART" id="SM00733">
    <property type="entry name" value="Mterf"/>
    <property type="match status" value="5"/>
</dbReference>
<dbReference type="WBParaSite" id="nRc.2.0.1.t44440-RA">
    <property type="protein sequence ID" value="nRc.2.0.1.t44440-RA"/>
    <property type="gene ID" value="nRc.2.0.1.g44440"/>
</dbReference>
<dbReference type="GO" id="GO:0061668">
    <property type="term" value="P:mitochondrial ribosome assembly"/>
    <property type="evidence" value="ECO:0007669"/>
    <property type="project" value="TreeGrafter"/>
</dbReference>
<evidence type="ECO:0000313" key="4">
    <source>
        <dbReference type="WBParaSite" id="nRc.2.0.1.t44440-RA"/>
    </source>
</evidence>
<accession>A0A915L157</accession>
<comment type="similarity">
    <text evidence="1">Belongs to the mTERF family.</text>
</comment>
<dbReference type="GO" id="GO:0006390">
    <property type="term" value="P:mitochondrial transcription"/>
    <property type="evidence" value="ECO:0007669"/>
    <property type="project" value="TreeGrafter"/>
</dbReference>
<dbReference type="PANTHER" id="PTHR13068">
    <property type="entry name" value="CGI-12 PROTEIN-RELATED"/>
    <property type="match status" value="1"/>
</dbReference>
<dbReference type="GO" id="GO:0005739">
    <property type="term" value="C:mitochondrion"/>
    <property type="evidence" value="ECO:0007669"/>
    <property type="project" value="TreeGrafter"/>
</dbReference>
<dbReference type="GO" id="GO:0003676">
    <property type="term" value="F:nucleic acid binding"/>
    <property type="evidence" value="ECO:0007669"/>
    <property type="project" value="InterPro"/>
</dbReference>
<keyword evidence="3" id="KW-1185">Reference proteome</keyword>
<sequence>MNGTTLAKYLTGNPWIFQQDLSDLQTRVNYLESKKFSKAAIARILTAARYWLNVKVEVIDERLGWFMKEFRLSGDELRFAVTKNPKLVTFGTGHVQFLLFALTEEMGFSKQDLKTIMLADPFVYTSYKEILLQSFDFLHNTLKLSHQDVLKFPKVLRCYASHLKNRHEFLKSRRLDQYDAEKPNYISLFDLASGGDETFCQNVAKCSINEYNRFLKRR</sequence>
<dbReference type="Proteomes" id="UP000887565">
    <property type="component" value="Unplaced"/>
</dbReference>
<dbReference type="AlphaFoldDB" id="A0A915L157"/>
<dbReference type="InterPro" id="IPR003690">
    <property type="entry name" value="MTERF"/>
</dbReference>
<protein>
    <submittedName>
        <fullName evidence="4">Uncharacterized protein</fullName>
    </submittedName>
</protein>
<evidence type="ECO:0000313" key="3">
    <source>
        <dbReference type="Proteomes" id="UP000887565"/>
    </source>
</evidence>
<keyword evidence="2" id="KW-0809">Transit peptide</keyword>
<evidence type="ECO:0000256" key="2">
    <source>
        <dbReference type="ARBA" id="ARBA00022946"/>
    </source>
</evidence>
<proteinExistence type="inferred from homology"/>
<dbReference type="Gene3D" id="1.25.70.10">
    <property type="entry name" value="Transcription termination factor 3, mitochondrial"/>
    <property type="match status" value="1"/>
</dbReference>
<dbReference type="Pfam" id="PF02536">
    <property type="entry name" value="mTERF"/>
    <property type="match status" value="1"/>
</dbReference>
<name>A0A915L157_ROMCU</name>
<dbReference type="PANTHER" id="PTHR13068:SF112">
    <property type="entry name" value="TRANSCRIPTION TERMINATION FACTOR 3, MITOCHONDRIAL"/>
    <property type="match status" value="1"/>
</dbReference>
<evidence type="ECO:0000256" key="1">
    <source>
        <dbReference type="ARBA" id="ARBA00007692"/>
    </source>
</evidence>
<reference evidence="4" key="1">
    <citation type="submission" date="2022-11" db="UniProtKB">
        <authorList>
            <consortium name="WormBaseParasite"/>
        </authorList>
    </citation>
    <scope>IDENTIFICATION</scope>
</reference>
<organism evidence="3 4">
    <name type="scientific">Romanomermis culicivorax</name>
    <name type="common">Nematode worm</name>
    <dbReference type="NCBI Taxonomy" id="13658"/>
    <lineage>
        <taxon>Eukaryota</taxon>
        <taxon>Metazoa</taxon>
        <taxon>Ecdysozoa</taxon>
        <taxon>Nematoda</taxon>
        <taxon>Enoplea</taxon>
        <taxon>Dorylaimia</taxon>
        <taxon>Mermithida</taxon>
        <taxon>Mermithoidea</taxon>
        <taxon>Mermithidae</taxon>
        <taxon>Romanomermis</taxon>
    </lineage>
</organism>